<keyword evidence="1" id="KW-0732">Signal</keyword>
<organism evidence="2 3">
    <name type="scientific">Rhizobium wuzhouense</name>
    <dbReference type="NCBI Taxonomy" id="1986026"/>
    <lineage>
        <taxon>Bacteria</taxon>
        <taxon>Pseudomonadati</taxon>
        <taxon>Pseudomonadota</taxon>
        <taxon>Alphaproteobacteria</taxon>
        <taxon>Hyphomicrobiales</taxon>
        <taxon>Rhizobiaceae</taxon>
        <taxon>Rhizobium/Agrobacterium group</taxon>
        <taxon>Rhizobium</taxon>
    </lineage>
</organism>
<protein>
    <submittedName>
        <fullName evidence="2">Uncharacterized protein</fullName>
    </submittedName>
</protein>
<accession>A0ABX5NQJ3</accession>
<evidence type="ECO:0000313" key="2">
    <source>
        <dbReference type="EMBL" id="PYB70785.1"/>
    </source>
</evidence>
<feature type="chain" id="PRO_5046129861" evidence="1">
    <location>
        <begin position="25"/>
        <end position="120"/>
    </location>
</feature>
<gene>
    <name evidence="2" type="ORF">DMY87_20170</name>
</gene>
<feature type="signal peptide" evidence="1">
    <location>
        <begin position="1"/>
        <end position="24"/>
    </location>
</feature>
<comment type="caution">
    <text evidence="2">The sequence shown here is derived from an EMBL/GenBank/DDBJ whole genome shotgun (WGS) entry which is preliminary data.</text>
</comment>
<sequence>MNRFATMFSATALTAIAFGADAYAAMPAATMASPQQIENTITKLSPSAYNVIWLDSLKTHDAAKEQFGNVKPTSQEARLVQASVIANPALARKLQADKVELENIVGAQQAADGSVTFYLR</sequence>
<proteinExistence type="predicted"/>
<dbReference type="Proteomes" id="UP000247536">
    <property type="component" value="Unassembled WGS sequence"/>
</dbReference>
<keyword evidence="3" id="KW-1185">Reference proteome</keyword>
<evidence type="ECO:0000313" key="3">
    <source>
        <dbReference type="Proteomes" id="UP000247536"/>
    </source>
</evidence>
<name>A0ABX5NQJ3_9HYPH</name>
<evidence type="ECO:0000256" key="1">
    <source>
        <dbReference type="SAM" id="SignalP"/>
    </source>
</evidence>
<dbReference type="EMBL" id="QJRY01000008">
    <property type="protein sequence ID" value="PYB70785.1"/>
    <property type="molecule type" value="Genomic_DNA"/>
</dbReference>
<reference evidence="2 3" key="1">
    <citation type="submission" date="2018-06" db="EMBL/GenBank/DDBJ databases">
        <title>Rhizobium wuzhouense sp. nov., isolated from roots of Oryza officinalis.</title>
        <authorList>
            <person name="Yuan T."/>
        </authorList>
    </citation>
    <scope>NUCLEOTIDE SEQUENCE [LARGE SCALE GENOMIC DNA]</scope>
    <source>
        <strain evidence="2 3">W44</strain>
    </source>
</reference>
<dbReference type="RefSeq" id="WP_110793428.1">
    <property type="nucleotide sequence ID" value="NZ_QJRY01000008.1"/>
</dbReference>